<comment type="subcellular location">
    <subcellularLocation>
        <location evidence="1">Cell membrane</location>
        <topology evidence="1">Multi-pass membrane protein</topology>
    </subcellularLocation>
</comment>
<evidence type="ECO:0000256" key="3">
    <source>
        <dbReference type="ARBA" id="ARBA00022692"/>
    </source>
</evidence>
<reference evidence="8 9" key="1">
    <citation type="submission" date="2015-09" db="EMBL/GenBank/DDBJ databases">
        <title>A metagenomics-based metabolic model of nitrate-dependent anaerobic oxidation of methane by Methanoperedens-like archaea.</title>
        <authorList>
            <person name="Arshad A."/>
            <person name="Speth D.R."/>
            <person name="De Graaf R.M."/>
            <person name="Op Den Camp H.J."/>
            <person name="Jetten M.S."/>
            <person name="Welte C.U."/>
        </authorList>
    </citation>
    <scope>NUCLEOTIDE SEQUENCE [LARGE SCALE GENOMIC DNA]</scope>
</reference>
<dbReference type="PRINTS" id="PR01438">
    <property type="entry name" value="UNVRSLSTRESS"/>
</dbReference>
<evidence type="ECO:0000256" key="5">
    <source>
        <dbReference type="ARBA" id="ARBA00023136"/>
    </source>
</evidence>
<feature type="transmembrane region" description="Helical" evidence="6">
    <location>
        <begin position="340"/>
        <end position="359"/>
    </location>
</feature>
<feature type="transmembrane region" description="Helical" evidence="6">
    <location>
        <begin position="136"/>
        <end position="153"/>
    </location>
</feature>
<dbReference type="InterPro" id="IPR006016">
    <property type="entry name" value="UspA"/>
</dbReference>
<dbReference type="CDD" id="cd00293">
    <property type="entry name" value="USP-like"/>
    <property type="match status" value="1"/>
</dbReference>
<comment type="caution">
    <text evidence="8">The sequence shown here is derived from an EMBL/GenBank/DDBJ whole genome shotgun (WGS) entry which is preliminary data.</text>
</comment>
<evidence type="ECO:0000313" key="8">
    <source>
        <dbReference type="EMBL" id="KPQ43064.1"/>
    </source>
</evidence>
<sequence>MNKEIELSREMSLLSATMIGVGAMIGAGIFVLTGIAAGTAGPGLLLVFFLNGIVTLFTALTYAELGSAIPEAGGGYLWVKYSLPSINGFLSGWMSWFAHAVAGSLYALGFGAYFGLLLESYQISLLGLSGDELSKFLAVCIALIFIIINFMGASETGKIANIVGFTKIAILGIFIISGLYAVYNSPEWFSNFNPFLPNGFGGVFMAMGLTFIAFEGYEVIAQTAEEVKNPKKNIPRAIFLSLLIVIPIYLLVAFVSIGALDTDVPAWQFLGMHKELGLLEAARQFMPFGTFLLLVGGLVSTMSALNATTFSSTRVSFAMGRDFNLPGIFKKVHPSRRTPYSALFISGALIIFMAVSLPIEDVASAADIMFLLLFLQVNIAVIMIRKKFGKELEYGYMMPFFPVIPILGIISQLFLAIYMFNYSPKAWYATIIWIGIGFLIYFGYSLGKEKIEKGKIARSIAPGDYHVIVSLSKLESVEPLITIGAAMAKSNESEVVALHVIGIPYQTFLETGNQFIQDSQPIFEKAISTGKKLGAGVGKKIVASHNIPEAILDVARSGKSEIILLGGTERSLRGKIKQSIPQIVMESSDCDVGILFPKNFKNIKKILVPLGLGEHAYRVKIAEKLMAFFNAEITIFTVVEDKDSVPLAEKKQEEAVKVLNKAVDREVEVANSVEDAIVKRSKDYDLIIIGPSTEWILHDVLFGSLPDKIIKGANCSVLIVKQPEQRAESWIEMIYEKSRKHVMVTKKPVKLT</sequence>
<evidence type="ECO:0000256" key="2">
    <source>
        <dbReference type="ARBA" id="ARBA00022475"/>
    </source>
</evidence>
<proteinExistence type="predicted"/>
<dbReference type="GO" id="GO:0022857">
    <property type="term" value="F:transmembrane transporter activity"/>
    <property type="evidence" value="ECO:0007669"/>
    <property type="project" value="InterPro"/>
</dbReference>
<feature type="transmembrane region" description="Helical" evidence="6">
    <location>
        <begin position="96"/>
        <end position="116"/>
    </location>
</feature>
<feature type="transmembrane region" description="Helical" evidence="6">
    <location>
        <begin position="285"/>
        <end position="305"/>
    </location>
</feature>
<dbReference type="EMBL" id="LKCM01000182">
    <property type="protein sequence ID" value="KPQ43064.1"/>
    <property type="molecule type" value="Genomic_DNA"/>
</dbReference>
<evidence type="ECO:0000256" key="6">
    <source>
        <dbReference type="SAM" id="Phobius"/>
    </source>
</evidence>
<dbReference type="Pfam" id="PF13520">
    <property type="entry name" value="AA_permease_2"/>
    <property type="match status" value="1"/>
</dbReference>
<gene>
    <name evidence="8" type="ORF">MPEBLZ_02370</name>
</gene>
<dbReference type="Proteomes" id="UP000050360">
    <property type="component" value="Unassembled WGS sequence"/>
</dbReference>
<protein>
    <submittedName>
        <fullName evidence="8">Amino acid/polyamine/organocation transporter, APC superfamily</fullName>
    </submittedName>
</protein>
<feature type="transmembrane region" description="Helical" evidence="6">
    <location>
        <begin position="43"/>
        <end position="63"/>
    </location>
</feature>
<dbReference type="Gene3D" id="3.40.50.12370">
    <property type="match status" value="1"/>
</dbReference>
<dbReference type="InterPro" id="IPR006015">
    <property type="entry name" value="Universal_stress_UspA"/>
</dbReference>
<name>A0A0P8A8X3_9EURY</name>
<evidence type="ECO:0000259" key="7">
    <source>
        <dbReference type="Pfam" id="PF00582"/>
    </source>
</evidence>
<dbReference type="PANTHER" id="PTHR42770:SF11">
    <property type="entry name" value="INNER MEMBRANE TRANSPORT PROTEIN YBAT"/>
    <property type="match status" value="1"/>
</dbReference>
<dbReference type="Pfam" id="PF00582">
    <property type="entry name" value="Usp"/>
    <property type="match status" value="2"/>
</dbReference>
<feature type="transmembrane region" description="Helical" evidence="6">
    <location>
        <begin position="396"/>
        <end position="420"/>
    </location>
</feature>
<keyword evidence="4 6" id="KW-1133">Transmembrane helix</keyword>
<feature type="transmembrane region" description="Helical" evidence="6">
    <location>
        <begin position="165"/>
        <end position="183"/>
    </location>
</feature>
<feature type="transmembrane region" description="Helical" evidence="6">
    <location>
        <begin position="12"/>
        <end position="37"/>
    </location>
</feature>
<keyword evidence="5 6" id="KW-0472">Membrane</keyword>
<feature type="domain" description="UspA" evidence="7">
    <location>
        <begin position="479"/>
        <end position="592"/>
    </location>
</feature>
<feature type="transmembrane region" description="Helical" evidence="6">
    <location>
        <begin position="365"/>
        <end position="384"/>
    </location>
</feature>
<dbReference type="PANTHER" id="PTHR42770">
    <property type="entry name" value="AMINO ACID TRANSPORTER-RELATED"/>
    <property type="match status" value="1"/>
</dbReference>
<feature type="transmembrane region" description="Helical" evidence="6">
    <location>
        <begin position="195"/>
        <end position="217"/>
    </location>
</feature>
<feature type="domain" description="UspA" evidence="7">
    <location>
        <begin position="603"/>
        <end position="721"/>
    </location>
</feature>
<dbReference type="Gene3D" id="1.20.1740.10">
    <property type="entry name" value="Amino acid/polyamine transporter I"/>
    <property type="match status" value="1"/>
</dbReference>
<accession>A0A0P8A8X3</accession>
<dbReference type="SUPFAM" id="SSF52402">
    <property type="entry name" value="Adenine nucleotide alpha hydrolases-like"/>
    <property type="match status" value="2"/>
</dbReference>
<evidence type="ECO:0000256" key="1">
    <source>
        <dbReference type="ARBA" id="ARBA00004651"/>
    </source>
</evidence>
<organism evidence="8 9">
    <name type="scientific">Candidatus Methanoperedens nitratireducens</name>
    <dbReference type="NCBI Taxonomy" id="1392998"/>
    <lineage>
        <taxon>Archaea</taxon>
        <taxon>Methanobacteriati</taxon>
        <taxon>Methanobacteriota</taxon>
        <taxon>Stenosarchaea group</taxon>
        <taxon>Methanomicrobia</taxon>
        <taxon>Methanosarcinales</taxon>
        <taxon>ANME-2 cluster</taxon>
        <taxon>Candidatus Methanoperedentaceae</taxon>
        <taxon>Candidatus Methanoperedens</taxon>
    </lineage>
</organism>
<evidence type="ECO:0000256" key="4">
    <source>
        <dbReference type="ARBA" id="ARBA00022989"/>
    </source>
</evidence>
<feature type="transmembrane region" description="Helical" evidence="6">
    <location>
        <begin position="426"/>
        <end position="446"/>
    </location>
</feature>
<dbReference type="InterPro" id="IPR050367">
    <property type="entry name" value="APC_superfamily"/>
</dbReference>
<evidence type="ECO:0000313" key="9">
    <source>
        <dbReference type="Proteomes" id="UP000050360"/>
    </source>
</evidence>
<feature type="transmembrane region" description="Helical" evidence="6">
    <location>
        <begin position="238"/>
        <end position="260"/>
    </location>
</feature>
<dbReference type="AlphaFoldDB" id="A0A0P8A8X3"/>
<keyword evidence="3 6" id="KW-0812">Transmembrane</keyword>
<dbReference type="PATRIC" id="fig|1719120.3.peg.2585"/>
<dbReference type="InterPro" id="IPR002293">
    <property type="entry name" value="AA/rel_permease1"/>
</dbReference>
<dbReference type="GO" id="GO:0005886">
    <property type="term" value="C:plasma membrane"/>
    <property type="evidence" value="ECO:0007669"/>
    <property type="project" value="UniProtKB-SubCell"/>
</dbReference>
<keyword evidence="2" id="KW-1003">Cell membrane</keyword>